<evidence type="ECO:0000313" key="3">
    <source>
        <dbReference type="WBParaSite" id="HPBE_0000759901-mRNA-1"/>
    </source>
</evidence>
<evidence type="ECO:0000313" key="1">
    <source>
        <dbReference type="EMBL" id="VDO72934.1"/>
    </source>
</evidence>
<reference evidence="1 2" key="1">
    <citation type="submission" date="2018-11" db="EMBL/GenBank/DDBJ databases">
        <authorList>
            <consortium name="Pathogen Informatics"/>
        </authorList>
    </citation>
    <scope>NUCLEOTIDE SEQUENCE [LARGE SCALE GENOMIC DNA]</scope>
</reference>
<protein>
    <submittedName>
        <fullName evidence="1 3">Uncharacterized protein</fullName>
    </submittedName>
</protein>
<evidence type="ECO:0000313" key="2">
    <source>
        <dbReference type="Proteomes" id="UP000050761"/>
    </source>
</evidence>
<dbReference type="Proteomes" id="UP000050761">
    <property type="component" value="Unassembled WGS sequence"/>
</dbReference>
<gene>
    <name evidence="1" type="ORF">HPBE_LOCUS7600</name>
</gene>
<dbReference type="AlphaFoldDB" id="A0A183FKE0"/>
<proteinExistence type="predicted"/>
<dbReference type="OrthoDB" id="5907771at2759"/>
<organism evidence="2 3">
    <name type="scientific">Heligmosomoides polygyrus</name>
    <name type="common">Parasitic roundworm</name>
    <dbReference type="NCBI Taxonomy" id="6339"/>
    <lineage>
        <taxon>Eukaryota</taxon>
        <taxon>Metazoa</taxon>
        <taxon>Ecdysozoa</taxon>
        <taxon>Nematoda</taxon>
        <taxon>Chromadorea</taxon>
        <taxon>Rhabditida</taxon>
        <taxon>Rhabditina</taxon>
        <taxon>Rhabditomorpha</taxon>
        <taxon>Strongyloidea</taxon>
        <taxon>Heligmosomidae</taxon>
        <taxon>Heligmosomoides</taxon>
    </lineage>
</organism>
<accession>A0A3P7YMK6</accession>
<reference evidence="3" key="2">
    <citation type="submission" date="2019-09" db="UniProtKB">
        <authorList>
            <consortium name="WormBaseParasite"/>
        </authorList>
    </citation>
    <scope>IDENTIFICATION</scope>
</reference>
<keyword evidence="2" id="KW-1185">Reference proteome</keyword>
<name>A0A183FKE0_HELPZ</name>
<dbReference type="EMBL" id="UZAH01025931">
    <property type="protein sequence ID" value="VDO72934.1"/>
    <property type="molecule type" value="Genomic_DNA"/>
</dbReference>
<accession>A0A183FKE0</accession>
<sequence length="124" mass="14298">MDPRDLVGCPTSLMRMVLEPNPSTERLERDLNVVMNELRRQVTLTASLRNDWYNLMHSTTLGKMETAERLQILSRFCWTHISLRNAIYVLGLASSSLITYTNSNRKRSAKTYLLAVADTTRRHV</sequence>
<dbReference type="WBParaSite" id="HPBE_0000759901-mRNA-1">
    <property type="protein sequence ID" value="HPBE_0000759901-mRNA-1"/>
    <property type="gene ID" value="HPBE_0000759901"/>
</dbReference>